<evidence type="ECO:0000256" key="14">
    <source>
        <dbReference type="ARBA" id="ARBA00046393"/>
    </source>
</evidence>
<dbReference type="Pfam" id="PF02271">
    <property type="entry name" value="UCR_14kD"/>
    <property type="match status" value="1"/>
</dbReference>
<keyword evidence="7" id="KW-0249">Electron transport</keyword>
<dbReference type="OrthoDB" id="425749at2759"/>
<dbReference type="SUPFAM" id="SSF81524">
    <property type="entry name" value="14 kDa protein of cytochrome bc1 complex (Ubiquinol-cytochrome c reductase)"/>
    <property type="match status" value="1"/>
</dbReference>
<dbReference type="Gene3D" id="1.10.1090.10">
    <property type="entry name" value="Cytochrome b-c1 complex subunit 7"/>
    <property type="match status" value="1"/>
</dbReference>
<evidence type="ECO:0000256" key="8">
    <source>
        <dbReference type="ARBA" id="ARBA00023128"/>
    </source>
</evidence>
<evidence type="ECO:0000256" key="4">
    <source>
        <dbReference type="ARBA" id="ARBA00022448"/>
    </source>
</evidence>
<keyword evidence="15" id="KW-0732">Signal</keyword>
<dbReference type="GO" id="GO:0045275">
    <property type="term" value="C:respiratory chain complex III"/>
    <property type="evidence" value="ECO:0007669"/>
    <property type="project" value="InterPro"/>
</dbReference>
<proteinExistence type="inferred from homology"/>
<keyword evidence="4" id="KW-0813">Transport</keyword>
<evidence type="ECO:0000256" key="2">
    <source>
        <dbReference type="ARBA" id="ARBA00008554"/>
    </source>
</evidence>
<feature type="chain" id="PRO_5019107262" description="Cytochrome b-c1 complex subunit 7" evidence="15">
    <location>
        <begin position="29"/>
        <end position="167"/>
    </location>
</feature>
<evidence type="ECO:0000256" key="13">
    <source>
        <dbReference type="ARBA" id="ARBA00038521"/>
    </source>
</evidence>
<comment type="subunit">
    <text evidence="13">Component of the ubiquinol-cytochrome c oxidoreductase (cytochrome b-c1 complex, complex III, CIII), a multisubunit enzyme composed of 3 respiratory subunits cytochrome b, cytochrome c1 and Rieske protein, 2 core protein subunits, and additional low-molecular weight protein subunits. The complex exists as an obligatory dimer and forms supercomplexes (SCs) in the inner mitochondrial membrane with cytochrome c oxidase (complex IV, CIV).</text>
</comment>
<keyword evidence="9" id="KW-0472">Membrane</keyword>
<dbReference type="GO" id="GO:0006122">
    <property type="term" value="P:mitochondrial electron transport, ubiquinol to cytochrome c"/>
    <property type="evidence" value="ECO:0007669"/>
    <property type="project" value="InterPro"/>
</dbReference>
<evidence type="ECO:0000256" key="15">
    <source>
        <dbReference type="SAM" id="SignalP"/>
    </source>
</evidence>
<sequence length="167" mass="19893">MKTFVGNVSRNIRLLLFTNCLIFSSVSNDPISLWFSRRYILRETSNVKMAAPARQAAKQALDKHSLLYKFKKWCYNKSYFRELGLRRDDIIIEGIHAPAVKEALRRIPKQDLDARNFRIMRAQQLSMMKTVLPKEEWTQYEEDAAYLQPYIDEVIREWEEKKQWDTA</sequence>
<evidence type="ECO:0000256" key="6">
    <source>
        <dbReference type="ARBA" id="ARBA00022792"/>
    </source>
</evidence>
<evidence type="ECO:0000256" key="5">
    <source>
        <dbReference type="ARBA" id="ARBA00022660"/>
    </source>
</evidence>
<evidence type="ECO:0000256" key="12">
    <source>
        <dbReference type="ARBA" id="ARBA00032927"/>
    </source>
</evidence>
<evidence type="ECO:0000256" key="3">
    <source>
        <dbReference type="ARBA" id="ARBA00016323"/>
    </source>
</evidence>
<protein>
    <recommendedName>
        <fullName evidence="3">Cytochrome b-c1 complex subunit 7</fullName>
    </recommendedName>
    <alternativeName>
        <fullName evidence="11">Complex III subunit 7</fullName>
    </alternativeName>
    <alternativeName>
        <fullName evidence="10">Complex III subunit VII</fullName>
    </alternativeName>
    <alternativeName>
        <fullName evidence="12">Ubiquinol-cytochrome c reductase complex 14 kDa protein</fullName>
    </alternativeName>
</protein>
<dbReference type="PANTHER" id="PTHR12022:SF0">
    <property type="entry name" value="CYTOCHROME B-C1 COMPLEX SUBUNIT 7"/>
    <property type="match status" value="1"/>
</dbReference>
<keyword evidence="17" id="KW-1185">Reference proteome</keyword>
<dbReference type="Proteomes" id="UP000271974">
    <property type="component" value="Unassembled WGS sequence"/>
</dbReference>
<evidence type="ECO:0000256" key="9">
    <source>
        <dbReference type="ARBA" id="ARBA00023136"/>
    </source>
</evidence>
<keyword evidence="5" id="KW-0679">Respiratory chain</keyword>
<comment type="caution">
    <text evidence="16">The sequence shown here is derived from an EMBL/GenBank/DDBJ whole genome shotgun (WGS) entry which is preliminary data.</text>
</comment>
<dbReference type="InterPro" id="IPR003197">
    <property type="entry name" value="QCR7"/>
</dbReference>
<dbReference type="AlphaFoldDB" id="A0A433SRY8"/>
<keyword evidence="8" id="KW-0496">Mitochondrion</keyword>
<evidence type="ECO:0000313" key="17">
    <source>
        <dbReference type="Proteomes" id="UP000271974"/>
    </source>
</evidence>
<accession>A0A433SRY8</accession>
<dbReference type="GO" id="GO:0005743">
    <property type="term" value="C:mitochondrial inner membrane"/>
    <property type="evidence" value="ECO:0007669"/>
    <property type="project" value="UniProtKB-SubCell"/>
</dbReference>
<evidence type="ECO:0000256" key="11">
    <source>
        <dbReference type="ARBA" id="ARBA00031684"/>
    </source>
</evidence>
<dbReference type="FunFam" id="1.10.1090.10:FF:000001">
    <property type="entry name" value="Cytochrome b-c1 complex subunit 7"/>
    <property type="match status" value="1"/>
</dbReference>
<evidence type="ECO:0000313" key="16">
    <source>
        <dbReference type="EMBL" id="RUS72046.1"/>
    </source>
</evidence>
<evidence type="ECO:0000256" key="10">
    <source>
        <dbReference type="ARBA" id="ARBA00031021"/>
    </source>
</evidence>
<evidence type="ECO:0000256" key="1">
    <source>
        <dbReference type="ARBA" id="ARBA00004443"/>
    </source>
</evidence>
<evidence type="ECO:0000256" key="7">
    <source>
        <dbReference type="ARBA" id="ARBA00022982"/>
    </source>
</evidence>
<dbReference type="EMBL" id="RQTK01001124">
    <property type="protein sequence ID" value="RUS72046.1"/>
    <property type="molecule type" value="Genomic_DNA"/>
</dbReference>
<organism evidence="16 17">
    <name type="scientific">Elysia chlorotica</name>
    <name type="common">Eastern emerald elysia</name>
    <name type="synonym">Sea slug</name>
    <dbReference type="NCBI Taxonomy" id="188477"/>
    <lineage>
        <taxon>Eukaryota</taxon>
        <taxon>Metazoa</taxon>
        <taxon>Spiralia</taxon>
        <taxon>Lophotrochozoa</taxon>
        <taxon>Mollusca</taxon>
        <taxon>Gastropoda</taxon>
        <taxon>Heterobranchia</taxon>
        <taxon>Euthyneura</taxon>
        <taxon>Panpulmonata</taxon>
        <taxon>Sacoglossa</taxon>
        <taxon>Placobranchoidea</taxon>
        <taxon>Plakobranchidae</taxon>
        <taxon>Elysia</taxon>
    </lineage>
</organism>
<comment type="subunit">
    <text evidence="14">Component of the ubiquinol-cytochrome c oxidoreductase (cytochrome b-c1 complex, complex III, CIII), a multisubunit enzyme composed of 11 subunits. The complex is composed of 3 respiratory subunits cytochrome b, cytochrome c1 and Rieske protein UQCRFS1, 2 core protein subunits UQCRC1/QCR1 and UQCRC2/QCR2, and 6 low-molecular weight protein subunits UQCRH/QCR6, UQCRB/QCR7, UQCRQ/QCR8, UQCR10/QCR9, UQCR11/QCR10 and subunit 9, the cleavage product of Rieske protein UQCRFS1. The complex exists as an obligatory dimer and forms supercomplexes (SCs) in the inner mitochondrial membrane with NADH-ubiquinone oxidoreductase (complex I, CI) and cytochrome c oxidase (complex IV, CIV), resulting in different assemblies (supercomplex SCI(1)III(2)IV(1) and megacomplex MCI(2)III(2)IV(2)).</text>
</comment>
<comment type="similarity">
    <text evidence="2">Belongs to the UQCRB/QCR7 family.</text>
</comment>
<keyword evidence="6" id="KW-0999">Mitochondrion inner membrane</keyword>
<reference evidence="16 17" key="1">
    <citation type="submission" date="2019-01" db="EMBL/GenBank/DDBJ databases">
        <title>A draft genome assembly of the solar-powered sea slug Elysia chlorotica.</title>
        <authorList>
            <person name="Cai H."/>
            <person name="Li Q."/>
            <person name="Fang X."/>
            <person name="Li J."/>
            <person name="Curtis N.E."/>
            <person name="Altenburger A."/>
            <person name="Shibata T."/>
            <person name="Feng M."/>
            <person name="Maeda T."/>
            <person name="Schwartz J.A."/>
            <person name="Shigenobu S."/>
            <person name="Lundholm N."/>
            <person name="Nishiyama T."/>
            <person name="Yang H."/>
            <person name="Hasebe M."/>
            <person name="Li S."/>
            <person name="Pierce S.K."/>
            <person name="Wang J."/>
        </authorList>
    </citation>
    <scope>NUCLEOTIDE SEQUENCE [LARGE SCALE GENOMIC DNA]</scope>
    <source>
        <strain evidence="16">EC2010</strain>
        <tissue evidence="16">Whole organism of an adult</tissue>
    </source>
</reference>
<dbReference type="PANTHER" id="PTHR12022">
    <property type="entry name" value="UBIQUINOL-CYTOCHROME C REDUCTASE COMPLEX 14 KD PROTEIN"/>
    <property type="match status" value="1"/>
</dbReference>
<comment type="subcellular location">
    <subcellularLocation>
        <location evidence="1">Mitochondrion inner membrane</location>
        <topology evidence="1">Peripheral membrane protein</topology>
        <orientation evidence="1">Matrix side</orientation>
    </subcellularLocation>
</comment>
<dbReference type="InterPro" id="IPR036544">
    <property type="entry name" value="QCR7_sf"/>
</dbReference>
<gene>
    <name evidence="16" type="ORF">EGW08_020193</name>
</gene>
<dbReference type="STRING" id="188477.A0A433SRY8"/>
<name>A0A433SRY8_ELYCH</name>
<feature type="signal peptide" evidence="15">
    <location>
        <begin position="1"/>
        <end position="28"/>
    </location>
</feature>